<dbReference type="GO" id="GO:0036297">
    <property type="term" value="P:interstrand cross-link repair"/>
    <property type="evidence" value="ECO:0007669"/>
    <property type="project" value="TreeGrafter"/>
</dbReference>
<dbReference type="GO" id="GO:0007129">
    <property type="term" value="P:homologous chromosome pairing at meiosis"/>
    <property type="evidence" value="ECO:0007669"/>
    <property type="project" value="TreeGrafter"/>
</dbReference>
<comment type="subcellular location">
    <subcellularLocation>
        <location evidence="1">Nucleus</location>
    </subcellularLocation>
</comment>
<comment type="similarity">
    <text evidence="5">Belongs to the Fanconi anemia protein FANCD2 family.</text>
</comment>
<feature type="region of interest" description="Disordered" evidence="6">
    <location>
        <begin position="867"/>
        <end position="902"/>
    </location>
</feature>
<gene>
    <name evidence="7" type="ORF">FEM48_Zijuj04G0145300</name>
</gene>
<dbReference type="GO" id="GO:0005634">
    <property type="term" value="C:nucleus"/>
    <property type="evidence" value="ECO:0007669"/>
    <property type="project" value="UniProtKB-SubCell"/>
</dbReference>
<evidence type="ECO:0000256" key="3">
    <source>
        <dbReference type="ARBA" id="ARBA00022843"/>
    </source>
</evidence>
<organism evidence="7 8">
    <name type="scientific">Ziziphus jujuba var. spinosa</name>
    <dbReference type="NCBI Taxonomy" id="714518"/>
    <lineage>
        <taxon>Eukaryota</taxon>
        <taxon>Viridiplantae</taxon>
        <taxon>Streptophyta</taxon>
        <taxon>Embryophyta</taxon>
        <taxon>Tracheophyta</taxon>
        <taxon>Spermatophyta</taxon>
        <taxon>Magnoliopsida</taxon>
        <taxon>eudicotyledons</taxon>
        <taxon>Gunneridae</taxon>
        <taxon>Pentapetalae</taxon>
        <taxon>rosids</taxon>
        <taxon>fabids</taxon>
        <taxon>Rosales</taxon>
        <taxon>Rhamnaceae</taxon>
        <taxon>Paliureae</taxon>
        <taxon>Ziziphus</taxon>
    </lineage>
</organism>
<evidence type="ECO:0008006" key="9">
    <source>
        <dbReference type="Google" id="ProtNLM"/>
    </source>
</evidence>
<dbReference type="PANTHER" id="PTHR32086">
    <property type="entry name" value="FANCONI ANEMIA GROUP D2 PROTEIN"/>
    <property type="match status" value="1"/>
</dbReference>
<dbReference type="Proteomes" id="UP000813462">
    <property type="component" value="Unassembled WGS sequence"/>
</dbReference>
<dbReference type="GO" id="GO:1990918">
    <property type="term" value="P:double-strand break repair involved in meiotic recombination"/>
    <property type="evidence" value="ECO:0007669"/>
    <property type="project" value="TreeGrafter"/>
</dbReference>
<sequence length="1513" mass="169111">MVLLHHQIPSRKRPSSFVPPLAPNKTSKSTTTSSAPQNDAVIGATTTETEKMVAVLAEAGCTLINPSGPPCLPADLHKLRRHLQHSFSYSDNATALRSEFLAGFSSYLQSPRNLRRSESLARNLLLVPSIQLDLLNMLLEKLPEYFHEDSGTSLSLEDDVPRLIINHFRWLDFVVDSNAFTDKLMQVLSICPLHLKKEIIGSLPEIIGDQNNKTVVESLEQMLQEDSSIAVTVLDSFSNLNLDDQLQEQVTTIALSCIRTVDEEHMPHLLRFLLLSATPANVRRIISHIREQLKFVGVSNSRAMQQSKLKGKSHSKSTEASILEALRSSLRFKNTLCQEILKELNCLQKPRDHKVIDIWLLMLIHMNGESPQKNVEKMFKKKIMESCIQPAMFDQCICGHKDLAQDYFPSFISLSEYLLACKEKEAREFGIHMYTCLFNEFDDSYSRQEVLGSLVTNVGSGVSYIVSSALETMSLLASKYAQELIPLSSHISGILDYLEGFNVENLHKVYEVFSHLALLVRTNADSYGSSFANELFLIVRKQVSHPELKYKKMGLIGTLQIVSGLGDANSISCSSLSQKQLSEYCDDSAKGIALSDKSIRPFLQKSNSEEALELLKMSLDSCKQLPLSLITFYDEMTVMMDSKTLHPIIMEWVGKHVGEFESIFLSDLDGGKLPVKDLYCGLEGELWMNLDGDISPICLSILPLTSSSLQYCFAHLSSSLQVLPANFLLLSTVERMTNQGSLGGIDALLGCPLHLPSSKYFFGAGWKSLTGKQKQIMGLSLYYAFNWIHELLNAFCTQVAGRFELTSQATKDDIIAKLLKRLRNLVFLESLLNYFLQRCALSLPELHLYVDHCGSVLLKQPQVGHVEKKNVHKKTHDDALSDSKRKRKKISNALTSSDSKGKLRQPTILDVLKKPGASTSQEMPNGNSSDLTSKANSVEPSQQHPCGSDEQVVVEISAVAKALEAHRHKFRHILVQCFSILTFSKCQDSCCPDSAAELPLFLYLLRDLHHKLDCFTPPGKQFPGRCMSASIRFTPMTVGGFLSEIRPLFPSLRKHFDTAFCLLKGGDEICQEHWKIQSISAGNPDIPNLVLPTSAVSTSVFKEILHCFCKIINLPDIQMDKAILSYLLEAFQPINIPDDIFSGMQLNLSPGTIEYLYFGAYLFVEGVLDAACSFSFMLASESLFTLESIVTSVQTFLVMLEGNGNHMNSGFVEGAVPILKKKLETSAQKLLRHKWDGEKLENGWRSKGEVVQKILCIYLENSDSTSALLDELACSILPQASSCKGMEEEDYHGFPTLSAATFIVWYRVLHERNLAVLNRLAKEVVHLRKPRAGAQHDSVDEILVNLQQSVNVVVSLVSLCRTYDKVTVHAMAVKYGGKFVDTFLKVFDFLKTHFEVHNKCILQMVKELQKATRTIQTLCSEAKGLKRTVITSKIPATKRSMERFLFHVKALLHETSSGCTFWMGNLKHKDLTGQVVSSQAYANDQDDNTGEDMLEVNENPLVTVASEEEKEME</sequence>
<feature type="region of interest" description="Disordered" evidence="6">
    <location>
        <begin position="914"/>
        <end position="948"/>
    </location>
</feature>
<feature type="compositionally biased region" description="Low complexity" evidence="6">
    <location>
        <begin position="25"/>
        <end position="34"/>
    </location>
</feature>
<feature type="compositionally biased region" description="Basic and acidic residues" evidence="6">
    <location>
        <begin position="867"/>
        <end position="883"/>
    </location>
</feature>
<dbReference type="PANTHER" id="PTHR32086:SF0">
    <property type="entry name" value="FANCONI ANEMIA GROUP D2 PROTEIN"/>
    <property type="match status" value="1"/>
</dbReference>
<dbReference type="SUPFAM" id="SSF48371">
    <property type="entry name" value="ARM repeat"/>
    <property type="match status" value="1"/>
</dbReference>
<accession>A0A978VKF1</accession>
<dbReference type="InterPro" id="IPR016024">
    <property type="entry name" value="ARM-type_fold"/>
</dbReference>
<evidence type="ECO:0000256" key="6">
    <source>
        <dbReference type="SAM" id="MobiDB-lite"/>
    </source>
</evidence>
<evidence type="ECO:0000256" key="1">
    <source>
        <dbReference type="ARBA" id="ARBA00004123"/>
    </source>
</evidence>
<protein>
    <recommendedName>
        <fullName evidence="9">Fanconi anemia group D2 protein homolog</fullName>
    </recommendedName>
</protein>
<feature type="compositionally biased region" description="Polar residues" evidence="6">
    <location>
        <begin position="917"/>
        <end position="945"/>
    </location>
</feature>
<dbReference type="GO" id="GO:0000793">
    <property type="term" value="C:condensed chromosome"/>
    <property type="evidence" value="ECO:0007669"/>
    <property type="project" value="TreeGrafter"/>
</dbReference>
<evidence type="ECO:0000313" key="7">
    <source>
        <dbReference type="EMBL" id="KAH7533570.1"/>
    </source>
</evidence>
<comment type="caution">
    <text evidence="7">The sequence shown here is derived from an EMBL/GenBank/DDBJ whole genome shotgun (WGS) entry which is preliminary data.</text>
</comment>
<reference evidence="7" key="1">
    <citation type="journal article" date="2021" name="Front. Plant Sci.">
        <title>Chromosome-Scale Genome Assembly for Chinese Sour Jujube and Insights Into Its Genome Evolution and Domestication Signature.</title>
        <authorList>
            <person name="Shen L.-Y."/>
            <person name="Luo H."/>
            <person name="Wang X.-L."/>
            <person name="Wang X.-M."/>
            <person name="Qiu X.-J."/>
            <person name="Liu H."/>
            <person name="Zhou S.-S."/>
            <person name="Jia K.-H."/>
            <person name="Nie S."/>
            <person name="Bao Y.-T."/>
            <person name="Zhang R.-G."/>
            <person name="Yun Q.-Z."/>
            <person name="Chai Y.-H."/>
            <person name="Lu J.-Y."/>
            <person name="Li Y."/>
            <person name="Zhao S.-W."/>
            <person name="Mao J.-F."/>
            <person name="Jia S.-G."/>
            <person name="Mao Y.-M."/>
        </authorList>
    </citation>
    <scope>NUCLEOTIDE SEQUENCE</scope>
    <source>
        <strain evidence="7">AT0</strain>
        <tissue evidence="7">Leaf</tissue>
    </source>
</reference>
<evidence type="ECO:0000256" key="4">
    <source>
        <dbReference type="ARBA" id="ARBA00023242"/>
    </source>
</evidence>
<proteinExistence type="inferred from homology"/>
<dbReference type="Pfam" id="PF14631">
    <property type="entry name" value="FancD2"/>
    <property type="match status" value="2"/>
</dbReference>
<dbReference type="EMBL" id="JAEACU010000004">
    <property type="protein sequence ID" value="KAH7533570.1"/>
    <property type="molecule type" value="Genomic_DNA"/>
</dbReference>
<dbReference type="GO" id="GO:0031573">
    <property type="term" value="P:mitotic intra-S DNA damage checkpoint signaling"/>
    <property type="evidence" value="ECO:0007669"/>
    <property type="project" value="TreeGrafter"/>
</dbReference>
<evidence type="ECO:0000313" key="8">
    <source>
        <dbReference type="Proteomes" id="UP000813462"/>
    </source>
</evidence>
<evidence type="ECO:0000256" key="2">
    <source>
        <dbReference type="ARBA" id="ARBA00022499"/>
    </source>
</evidence>
<keyword evidence="2" id="KW-1017">Isopeptide bond</keyword>
<keyword evidence="4" id="KW-0539">Nucleus</keyword>
<name>A0A978VKF1_ZIZJJ</name>
<feature type="region of interest" description="Disordered" evidence="6">
    <location>
        <begin position="1"/>
        <end position="40"/>
    </location>
</feature>
<keyword evidence="3" id="KW-0832">Ubl conjugation</keyword>
<dbReference type="GO" id="GO:0070182">
    <property type="term" value="F:DNA polymerase binding"/>
    <property type="evidence" value="ECO:0007669"/>
    <property type="project" value="TreeGrafter"/>
</dbReference>
<evidence type="ECO:0000256" key="5">
    <source>
        <dbReference type="ARBA" id="ARBA00093456"/>
    </source>
</evidence>
<dbReference type="InterPro" id="IPR029448">
    <property type="entry name" value="FANCD2"/>
</dbReference>